<keyword evidence="3" id="KW-0694">RNA-binding</keyword>
<evidence type="ECO:0000313" key="7">
    <source>
        <dbReference type="Proteomes" id="UP000231436"/>
    </source>
</evidence>
<dbReference type="InterPro" id="IPR018496">
    <property type="entry name" value="PsdUridine_synth_RsuA/RluB_CS"/>
</dbReference>
<dbReference type="PROSITE" id="PS01149">
    <property type="entry name" value="PSI_RSU"/>
    <property type="match status" value="1"/>
</dbReference>
<organism evidence="6 7">
    <name type="scientific">Candidatus Uhrbacteria bacterium CG10_big_fil_rev_8_21_14_0_10_48_16</name>
    <dbReference type="NCBI Taxonomy" id="1975038"/>
    <lineage>
        <taxon>Bacteria</taxon>
        <taxon>Candidatus Uhriibacteriota</taxon>
    </lineage>
</organism>
<dbReference type="PANTHER" id="PTHR47683:SF2">
    <property type="entry name" value="RNA-BINDING S4 DOMAIN-CONTAINING PROTEIN"/>
    <property type="match status" value="1"/>
</dbReference>
<feature type="domain" description="RNA-binding S4" evidence="5">
    <location>
        <begin position="3"/>
        <end position="60"/>
    </location>
</feature>
<dbReference type="NCBIfam" id="TIGR00093">
    <property type="entry name" value="pseudouridine synthase"/>
    <property type="match status" value="1"/>
</dbReference>
<evidence type="ECO:0000256" key="2">
    <source>
        <dbReference type="ARBA" id="ARBA00023235"/>
    </source>
</evidence>
<evidence type="ECO:0000313" key="6">
    <source>
        <dbReference type="EMBL" id="PJE77126.1"/>
    </source>
</evidence>
<dbReference type="GO" id="GO:0120159">
    <property type="term" value="F:rRNA pseudouridine synthase activity"/>
    <property type="evidence" value="ECO:0007669"/>
    <property type="project" value="UniProtKB-ARBA"/>
</dbReference>
<dbReference type="InterPro" id="IPR006145">
    <property type="entry name" value="PsdUridine_synth_RsuA/RluA"/>
</dbReference>
<sequence>MKTRLNKYLAERGVCSRRQADALIHEGKVRVNGAIATLGLQVGDDDEVIVSGKPIGAGRPKKVYMAFHKPVGIMTSVDPRAPDTIRSFLNLENHLFPVGRLDVASSGLLILTNDGDLSEHITHPRYNHEKEYIVTVDRPVRREDLRIMAEGMMILGSMTKPAKVKKIGDQRFTIILTEGRNRQIRRMCEELGYGIQALKRIRVMNIELGDLPVGRTRPLTQQELRDLKKRLGL</sequence>
<proteinExistence type="inferred from homology"/>
<evidence type="ECO:0000259" key="5">
    <source>
        <dbReference type="SMART" id="SM00363"/>
    </source>
</evidence>
<dbReference type="Gene3D" id="3.10.290.10">
    <property type="entry name" value="RNA-binding S4 domain"/>
    <property type="match status" value="1"/>
</dbReference>
<comment type="similarity">
    <text evidence="1 4">Belongs to the pseudouridine synthase RsuA family.</text>
</comment>
<evidence type="ECO:0000256" key="3">
    <source>
        <dbReference type="PROSITE-ProRule" id="PRU00182"/>
    </source>
</evidence>
<dbReference type="SUPFAM" id="SSF55174">
    <property type="entry name" value="Alpha-L RNA-binding motif"/>
    <property type="match status" value="1"/>
</dbReference>
<dbReference type="SMART" id="SM00363">
    <property type="entry name" value="S4"/>
    <property type="match status" value="1"/>
</dbReference>
<accession>A0A2M8LI86</accession>
<dbReference type="EMBL" id="PFEU01000006">
    <property type="protein sequence ID" value="PJE77126.1"/>
    <property type="molecule type" value="Genomic_DNA"/>
</dbReference>
<dbReference type="InterPro" id="IPR042092">
    <property type="entry name" value="PsdUridine_s_RsuA/RluB/E/F_cat"/>
</dbReference>
<dbReference type="InterPro" id="IPR020094">
    <property type="entry name" value="TruA/RsuA/RluB/E/F_N"/>
</dbReference>
<dbReference type="EC" id="5.4.99.-" evidence="4"/>
<dbReference type="FunFam" id="3.10.290.10:FF:000003">
    <property type="entry name" value="Pseudouridine synthase"/>
    <property type="match status" value="1"/>
</dbReference>
<name>A0A2M8LI86_9BACT</name>
<reference evidence="7" key="1">
    <citation type="submission" date="2017-09" db="EMBL/GenBank/DDBJ databases">
        <title>Depth-based differentiation of microbial function through sediment-hosted aquifers and enrichment of novel symbionts in the deep terrestrial subsurface.</title>
        <authorList>
            <person name="Probst A.J."/>
            <person name="Ladd B."/>
            <person name="Jarett J.K."/>
            <person name="Geller-Mcgrath D.E."/>
            <person name="Sieber C.M.K."/>
            <person name="Emerson J.B."/>
            <person name="Anantharaman K."/>
            <person name="Thomas B.C."/>
            <person name="Malmstrom R."/>
            <person name="Stieglmeier M."/>
            <person name="Klingl A."/>
            <person name="Woyke T."/>
            <person name="Ryan C.M."/>
            <person name="Banfield J.F."/>
        </authorList>
    </citation>
    <scope>NUCLEOTIDE SEQUENCE [LARGE SCALE GENOMIC DNA]</scope>
</reference>
<dbReference type="AlphaFoldDB" id="A0A2M8LI86"/>
<dbReference type="InterPro" id="IPR050343">
    <property type="entry name" value="RsuA_PseudoU_synthase"/>
</dbReference>
<dbReference type="CDD" id="cd00165">
    <property type="entry name" value="S4"/>
    <property type="match status" value="1"/>
</dbReference>
<evidence type="ECO:0000256" key="4">
    <source>
        <dbReference type="RuleBase" id="RU003887"/>
    </source>
</evidence>
<dbReference type="Gene3D" id="3.30.70.580">
    <property type="entry name" value="Pseudouridine synthase I, catalytic domain, N-terminal subdomain"/>
    <property type="match status" value="1"/>
</dbReference>
<dbReference type="Proteomes" id="UP000231436">
    <property type="component" value="Unassembled WGS sequence"/>
</dbReference>
<dbReference type="SUPFAM" id="SSF55120">
    <property type="entry name" value="Pseudouridine synthase"/>
    <property type="match status" value="1"/>
</dbReference>
<dbReference type="Gene3D" id="3.30.70.1560">
    <property type="entry name" value="Alpha-L RNA-binding motif"/>
    <property type="match status" value="1"/>
</dbReference>
<dbReference type="InterPro" id="IPR002942">
    <property type="entry name" value="S4_RNA-bd"/>
</dbReference>
<comment type="caution">
    <text evidence="6">The sequence shown here is derived from an EMBL/GenBank/DDBJ whole genome shotgun (WGS) entry which is preliminary data.</text>
</comment>
<dbReference type="Pfam" id="PF01479">
    <property type="entry name" value="S4"/>
    <property type="match status" value="1"/>
</dbReference>
<dbReference type="InterPro" id="IPR036986">
    <property type="entry name" value="S4_RNA-bd_sf"/>
</dbReference>
<dbReference type="PROSITE" id="PS50889">
    <property type="entry name" value="S4"/>
    <property type="match status" value="1"/>
</dbReference>
<dbReference type="GO" id="GO:0003723">
    <property type="term" value="F:RNA binding"/>
    <property type="evidence" value="ECO:0007669"/>
    <property type="project" value="UniProtKB-KW"/>
</dbReference>
<keyword evidence="2 4" id="KW-0413">Isomerase</keyword>
<dbReference type="PANTHER" id="PTHR47683">
    <property type="entry name" value="PSEUDOURIDINE SYNTHASE FAMILY PROTEIN-RELATED"/>
    <property type="match status" value="1"/>
</dbReference>
<dbReference type="GO" id="GO:0000455">
    <property type="term" value="P:enzyme-directed rRNA pseudouridine synthesis"/>
    <property type="evidence" value="ECO:0007669"/>
    <property type="project" value="UniProtKB-ARBA"/>
</dbReference>
<protein>
    <recommendedName>
        <fullName evidence="4">Pseudouridine synthase</fullName>
        <ecNumber evidence="4">5.4.99.-</ecNumber>
    </recommendedName>
</protein>
<dbReference type="FunFam" id="3.30.70.1560:FF:000002">
    <property type="entry name" value="Pseudouridine synthase"/>
    <property type="match status" value="1"/>
</dbReference>
<dbReference type="Pfam" id="PF00849">
    <property type="entry name" value="PseudoU_synth_2"/>
    <property type="match status" value="1"/>
</dbReference>
<dbReference type="InterPro" id="IPR000748">
    <property type="entry name" value="PsdUridine_synth_RsuA/RluB/E/F"/>
</dbReference>
<gene>
    <name evidence="6" type="ORF">COV05_00760</name>
</gene>
<evidence type="ECO:0000256" key="1">
    <source>
        <dbReference type="ARBA" id="ARBA00008348"/>
    </source>
</evidence>
<dbReference type="InterPro" id="IPR020103">
    <property type="entry name" value="PsdUridine_synth_cat_dom_sf"/>
</dbReference>